<sequence length="303" mass="33016">MNELATSALSHPLPSVPGRKIATSIHGDQNFSYQQTVLLARQSSISLTTAEGDRVSISADWSSATGVGISQARYGGALLNSYSLNSLETNSYSLGVEGDLNAEELRDIERLVDQLTKIAYDFFNGDMERALEGGLNLGELGSIRELSATFLQASYSSQQLTSRGPRAVGHLPASFGSQAAPPGQPPTVSRAYRHHDIIQAQWQQLKEWFEAETAGTGQAPLPPASDLRREEERGPSARMVAALEDTMVRHPRLTPLSRALAERAMERGAELFTQESQGNPPLPEAVAELRHNLGQRLDRWLLS</sequence>
<feature type="region of interest" description="Disordered" evidence="1">
    <location>
        <begin position="214"/>
        <end position="236"/>
    </location>
</feature>
<evidence type="ECO:0008006" key="3">
    <source>
        <dbReference type="Google" id="ProtNLM"/>
    </source>
</evidence>
<dbReference type="Proteomes" id="UP000885986">
    <property type="component" value="Unassembled WGS sequence"/>
</dbReference>
<protein>
    <recommendedName>
        <fullName evidence="3">DUF5610 domain-containing protein</fullName>
    </recommendedName>
</protein>
<proteinExistence type="predicted"/>
<comment type="caution">
    <text evidence="2">The sequence shown here is derived from an EMBL/GenBank/DDBJ whole genome shotgun (WGS) entry which is preliminary data.</text>
</comment>
<reference evidence="2" key="1">
    <citation type="journal article" date="2020" name="mSystems">
        <title>Genome- and Community-Level Interaction Insights into Carbon Utilization and Element Cycling Functions of Hydrothermarchaeota in Hydrothermal Sediment.</title>
        <authorList>
            <person name="Zhou Z."/>
            <person name="Liu Y."/>
            <person name="Xu W."/>
            <person name="Pan J."/>
            <person name="Luo Z.H."/>
            <person name="Li M."/>
        </authorList>
    </citation>
    <scope>NUCLEOTIDE SEQUENCE [LARGE SCALE GENOMIC DNA]</scope>
    <source>
        <strain evidence="2">SpSt-1224</strain>
    </source>
</reference>
<evidence type="ECO:0000256" key="1">
    <source>
        <dbReference type="SAM" id="MobiDB-lite"/>
    </source>
</evidence>
<accession>A0A7C2Y0D6</accession>
<gene>
    <name evidence="2" type="ORF">ENN98_08060</name>
</gene>
<evidence type="ECO:0000313" key="2">
    <source>
        <dbReference type="EMBL" id="HET98619.1"/>
    </source>
</evidence>
<dbReference type="EMBL" id="DSDS01000181">
    <property type="protein sequence ID" value="HET98619.1"/>
    <property type="molecule type" value="Genomic_DNA"/>
</dbReference>
<organism evidence="2">
    <name type="scientific">Desulfurivibrio alkaliphilus</name>
    <dbReference type="NCBI Taxonomy" id="427923"/>
    <lineage>
        <taxon>Bacteria</taxon>
        <taxon>Pseudomonadati</taxon>
        <taxon>Thermodesulfobacteriota</taxon>
        <taxon>Desulfobulbia</taxon>
        <taxon>Desulfobulbales</taxon>
        <taxon>Desulfobulbaceae</taxon>
        <taxon>Desulfurivibrio</taxon>
    </lineage>
</organism>
<dbReference type="AlphaFoldDB" id="A0A7C2Y0D6"/>
<feature type="compositionally biased region" description="Basic and acidic residues" evidence="1">
    <location>
        <begin position="226"/>
        <end position="235"/>
    </location>
</feature>
<name>A0A7C2Y0D6_9BACT</name>